<sequence>MVMVARPGVTVFAGWSPIRPAEPVCAMEGAGIEGRRDATVRPIGKRIRAQASEWSMFVTRVKKATPTATHLRIGYLHDIRTRCPLYRSKGLCRSLAFDEFGCGRAGNVRFDEDTARGQTGRALSFQDVDLYFCVSEERTFPGPAEVRLHSCAYASDVSPASAA</sequence>
<protein>
    <submittedName>
        <fullName evidence="1">Uncharacterized protein</fullName>
    </submittedName>
</protein>
<evidence type="ECO:0000313" key="2">
    <source>
        <dbReference type="Proteomes" id="UP001224644"/>
    </source>
</evidence>
<organism evidence="1 2">
    <name type="scientific">Methylobacterium adhaesivum</name>
    <dbReference type="NCBI Taxonomy" id="333297"/>
    <lineage>
        <taxon>Bacteria</taxon>
        <taxon>Pseudomonadati</taxon>
        <taxon>Pseudomonadota</taxon>
        <taxon>Alphaproteobacteria</taxon>
        <taxon>Hyphomicrobiales</taxon>
        <taxon>Methylobacteriaceae</taxon>
        <taxon>Methylobacterium</taxon>
    </lineage>
</organism>
<reference evidence="2" key="1">
    <citation type="journal article" date="2019" name="Int. J. Syst. Evol. Microbiol.">
        <title>The Global Catalogue of Microorganisms (GCM) 10K type strain sequencing project: providing services to taxonomists for standard genome sequencing and annotation.</title>
        <authorList>
            <consortium name="The Broad Institute Genomics Platform"/>
            <consortium name="The Broad Institute Genome Sequencing Center for Infectious Disease"/>
            <person name="Wu L."/>
            <person name="Ma J."/>
        </authorList>
    </citation>
    <scope>NUCLEOTIDE SEQUENCE [LARGE SCALE GENOMIC DNA]</scope>
    <source>
        <strain evidence="2">CECT 7069</strain>
    </source>
</reference>
<dbReference type="EMBL" id="JAUFPX010000004">
    <property type="protein sequence ID" value="MDN3590428.1"/>
    <property type="molecule type" value="Genomic_DNA"/>
</dbReference>
<proteinExistence type="predicted"/>
<evidence type="ECO:0000313" key="1">
    <source>
        <dbReference type="EMBL" id="MDN3590428.1"/>
    </source>
</evidence>
<dbReference type="RefSeq" id="WP_238227601.1">
    <property type="nucleotide sequence ID" value="NZ_BPQD01000030.1"/>
</dbReference>
<gene>
    <name evidence="1" type="ORF">QWZ12_07340</name>
</gene>
<name>A0ABT8BF03_9HYPH</name>
<accession>A0ABT8BF03</accession>
<comment type="caution">
    <text evidence="1">The sequence shown here is derived from an EMBL/GenBank/DDBJ whole genome shotgun (WGS) entry which is preliminary data.</text>
</comment>
<dbReference type="Proteomes" id="UP001224644">
    <property type="component" value="Unassembled WGS sequence"/>
</dbReference>
<keyword evidence="2" id="KW-1185">Reference proteome</keyword>